<comment type="cofactor">
    <cofactor evidence="1 6">
        <name>pyridoxal 5'-phosphate</name>
        <dbReference type="ChEBI" id="CHEBI:597326"/>
    </cofactor>
</comment>
<evidence type="ECO:0000256" key="1">
    <source>
        <dbReference type="ARBA" id="ARBA00001933"/>
    </source>
</evidence>
<sequence length="323" mass="34766">MKVAFGGVVMDAGQAVISIYDHGFLYGLGLFETFRTYGGRAYLLERHLRRLEAGCLSLGIRYKPDQSALEARIAELLHANELKDGYVRLTVTAGDGGLGLPAGDYEQPQELILMKPLPPYQATLYEHGRELRLLHTKRNTPEGEIRLKSLHYMNNIIAKRELAASNASPGAEGLMLSGAGLLTEGIVSNLFFAQDGVIRTPAVDTGILPGITRERVMELARAAGFQVEEGHYSWNQLLGADEIWLTGSVQELVPVTRLSGPDGTLVQVGKEAGAGSGAGYGKARNAAMLEAEAEAEAGKAGTVAGPITRQLLKAYRSDTMRSK</sequence>
<proteinExistence type="inferred from homology"/>
<dbReference type="EMBL" id="CP016808">
    <property type="protein sequence ID" value="ANY66472.1"/>
    <property type="molecule type" value="Genomic_DNA"/>
</dbReference>
<gene>
    <name evidence="7" type="ORF">BBD42_08390</name>
</gene>
<evidence type="ECO:0000256" key="6">
    <source>
        <dbReference type="RuleBase" id="RU004516"/>
    </source>
</evidence>
<protein>
    <submittedName>
        <fullName evidence="7">4-amino-4-deoxychorismate lyase</fullName>
    </submittedName>
</protein>
<dbReference type="Gene3D" id="3.30.470.10">
    <property type="match status" value="1"/>
</dbReference>
<dbReference type="InterPro" id="IPR043131">
    <property type="entry name" value="BCAT-like_N"/>
</dbReference>
<evidence type="ECO:0000313" key="7">
    <source>
        <dbReference type="EMBL" id="ANY66472.1"/>
    </source>
</evidence>
<keyword evidence="4 6" id="KW-0663">Pyridoxal phosphate</keyword>
<dbReference type="SUPFAM" id="SSF56752">
    <property type="entry name" value="D-aminoacid aminotransferase-like PLP-dependent enzymes"/>
    <property type="match status" value="1"/>
</dbReference>
<dbReference type="Gene3D" id="3.20.10.10">
    <property type="entry name" value="D-amino Acid Aminotransferase, subunit A, domain 2"/>
    <property type="match status" value="1"/>
</dbReference>
<organism evidence="7">
    <name type="scientific">Paenibacillus sp. BIHB 4019</name>
    <dbReference type="NCBI Taxonomy" id="1870819"/>
    <lineage>
        <taxon>Bacteria</taxon>
        <taxon>Bacillati</taxon>
        <taxon>Bacillota</taxon>
        <taxon>Bacilli</taxon>
        <taxon>Bacillales</taxon>
        <taxon>Paenibacillaceae</taxon>
        <taxon>Paenibacillus</taxon>
    </lineage>
</organism>
<dbReference type="RefSeq" id="WP_099517798.1">
    <property type="nucleotide sequence ID" value="NZ_CP016808.1"/>
</dbReference>
<dbReference type="InterPro" id="IPR018300">
    <property type="entry name" value="Aminotrans_IV_CS"/>
</dbReference>
<dbReference type="InterPro" id="IPR043132">
    <property type="entry name" value="BCAT-like_C"/>
</dbReference>
<dbReference type="Pfam" id="PF01063">
    <property type="entry name" value="Aminotran_4"/>
    <property type="match status" value="1"/>
</dbReference>
<dbReference type="FunFam" id="3.20.10.10:FF:000002">
    <property type="entry name" value="D-alanine aminotransferase"/>
    <property type="match status" value="1"/>
</dbReference>
<dbReference type="CDD" id="cd00449">
    <property type="entry name" value="PLPDE_IV"/>
    <property type="match status" value="1"/>
</dbReference>
<evidence type="ECO:0000256" key="5">
    <source>
        <dbReference type="RuleBase" id="RU004106"/>
    </source>
</evidence>
<dbReference type="InterPro" id="IPR001544">
    <property type="entry name" value="Aminotrans_IV"/>
</dbReference>
<evidence type="ECO:0000256" key="2">
    <source>
        <dbReference type="ARBA" id="ARBA00009320"/>
    </source>
</evidence>
<dbReference type="GO" id="GO:0016829">
    <property type="term" value="F:lyase activity"/>
    <property type="evidence" value="ECO:0007669"/>
    <property type="project" value="UniProtKB-KW"/>
</dbReference>
<accession>A0A1B2DFH5</accession>
<name>A0A1B2DFH5_9BACL</name>
<dbReference type="PANTHER" id="PTHR42743:SF11">
    <property type="entry name" value="AMINODEOXYCHORISMATE LYASE"/>
    <property type="match status" value="1"/>
</dbReference>
<evidence type="ECO:0000256" key="4">
    <source>
        <dbReference type="ARBA" id="ARBA00022898"/>
    </source>
</evidence>
<dbReference type="AlphaFoldDB" id="A0A1B2DFH5"/>
<dbReference type="GO" id="GO:0046394">
    <property type="term" value="P:carboxylic acid biosynthetic process"/>
    <property type="evidence" value="ECO:0007669"/>
    <property type="project" value="UniProtKB-ARBA"/>
</dbReference>
<dbReference type="PROSITE" id="PS00770">
    <property type="entry name" value="AA_TRANSFER_CLASS_4"/>
    <property type="match status" value="1"/>
</dbReference>
<comment type="subunit">
    <text evidence="3">Homodimer.</text>
</comment>
<keyword evidence="7" id="KW-0456">Lyase</keyword>
<evidence type="ECO:0000256" key="3">
    <source>
        <dbReference type="ARBA" id="ARBA00011738"/>
    </source>
</evidence>
<dbReference type="InterPro" id="IPR036038">
    <property type="entry name" value="Aminotransferase-like"/>
</dbReference>
<comment type="similarity">
    <text evidence="2 5">Belongs to the class-IV pyridoxal-phosphate-dependent aminotransferase family.</text>
</comment>
<dbReference type="PANTHER" id="PTHR42743">
    <property type="entry name" value="AMINO-ACID AMINOTRANSFERASE"/>
    <property type="match status" value="1"/>
</dbReference>
<dbReference type="GO" id="GO:0008652">
    <property type="term" value="P:amino acid biosynthetic process"/>
    <property type="evidence" value="ECO:0007669"/>
    <property type="project" value="UniProtKB-ARBA"/>
</dbReference>
<reference evidence="7" key="1">
    <citation type="submission" date="2016-08" db="EMBL/GenBank/DDBJ databases">
        <title>Complete Genome Seqeunce of Paenibacillus sp. BIHB 4019 from tea rhizoplane.</title>
        <authorList>
            <person name="Thakur R."/>
            <person name="Swarnkar M.K."/>
            <person name="Gulati A."/>
        </authorList>
    </citation>
    <scope>NUCLEOTIDE SEQUENCE [LARGE SCALE GENOMIC DNA]</scope>
    <source>
        <strain evidence="7">BIHB4019</strain>
    </source>
</reference>
<dbReference type="GO" id="GO:0005829">
    <property type="term" value="C:cytosol"/>
    <property type="evidence" value="ECO:0007669"/>
    <property type="project" value="TreeGrafter"/>
</dbReference>
<dbReference type="InterPro" id="IPR050571">
    <property type="entry name" value="Class-IV_PLP-Dep_Aminotrnsfr"/>
</dbReference>